<dbReference type="Gene3D" id="3.40.50.2000">
    <property type="entry name" value="Glycogen Phosphorylase B"/>
    <property type="match status" value="2"/>
</dbReference>
<dbReference type="Pfam" id="PF13439">
    <property type="entry name" value="Glyco_transf_4"/>
    <property type="match status" value="1"/>
</dbReference>
<gene>
    <name evidence="3" type="ORF">GLE_0588</name>
</gene>
<accession>A0A0S2DBQ8</accession>
<keyword evidence="3" id="KW-0808">Transferase</keyword>
<reference evidence="3 4" key="1">
    <citation type="submission" date="2015-11" db="EMBL/GenBank/DDBJ databases">
        <title>Genome sequences of Lysobacter enzymogenes strain C3 and Lysobacter antibioticus ATCC 29479.</title>
        <authorList>
            <person name="Kobayashi D.Y."/>
        </authorList>
    </citation>
    <scope>NUCLEOTIDE SEQUENCE [LARGE SCALE GENOMIC DNA]</scope>
    <source>
        <strain evidence="3 4">C3</strain>
    </source>
</reference>
<dbReference type="EMBL" id="CP013140">
    <property type="protein sequence ID" value="ALN55946.1"/>
    <property type="molecule type" value="Genomic_DNA"/>
</dbReference>
<dbReference type="STRING" id="69.GLE_0588"/>
<dbReference type="Proteomes" id="UP000061569">
    <property type="component" value="Chromosome"/>
</dbReference>
<dbReference type="GO" id="GO:0016758">
    <property type="term" value="F:hexosyltransferase activity"/>
    <property type="evidence" value="ECO:0007669"/>
    <property type="project" value="TreeGrafter"/>
</dbReference>
<feature type="region of interest" description="Disordered" evidence="1">
    <location>
        <begin position="1"/>
        <end position="49"/>
    </location>
</feature>
<feature type="domain" description="Glycosyltransferase subfamily 4-like N-terminal" evidence="2">
    <location>
        <begin position="101"/>
        <end position="205"/>
    </location>
</feature>
<dbReference type="CDD" id="cd03801">
    <property type="entry name" value="GT4_PimA-like"/>
    <property type="match status" value="1"/>
</dbReference>
<dbReference type="AlphaFoldDB" id="A0A0S2DBQ8"/>
<dbReference type="Pfam" id="PF13692">
    <property type="entry name" value="Glyco_trans_1_4"/>
    <property type="match status" value="1"/>
</dbReference>
<evidence type="ECO:0000313" key="3">
    <source>
        <dbReference type="EMBL" id="ALN55946.1"/>
    </source>
</evidence>
<name>A0A0S2DBQ8_LYSEN</name>
<dbReference type="KEGG" id="lez:GLE_0588"/>
<evidence type="ECO:0000256" key="1">
    <source>
        <dbReference type="SAM" id="MobiDB-lite"/>
    </source>
</evidence>
<evidence type="ECO:0000313" key="4">
    <source>
        <dbReference type="Proteomes" id="UP000061569"/>
    </source>
</evidence>
<dbReference type="PANTHER" id="PTHR45947:SF3">
    <property type="entry name" value="SULFOQUINOVOSYL TRANSFERASE SQD2"/>
    <property type="match status" value="1"/>
</dbReference>
<dbReference type="SUPFAM" id="SSF53756">
    <property type="entry name" value="UDP-Glycosyltransferase/glycogen phosphorylase"/>
    <property type="match status" value="1"/>
</dbReference>
<feature type="compositionally biased region" description="Basic and acidic residues" evidence="1">
    <location>
        <begin position="1"/>
        <end position="31"/>
    </location>
</feature>
<dbReference type="InterPro" id="IPR028098">
    <property type="entry name" value="Glyco_trans_4-like_N"/>
</dbReference>
<dbReference type="PATRIC" id="fig|69.6.peg.581"/>
<sequence>MARDARDGSGHRKDLRSERADRSDAQADDSHSNGAHSNGAHARDPFPDRSAHAADARSIWYLTRKFPPSRGGMQQLSARIAGELSALRPLTLVRWGRGQWGLPLFLPWALARLLVGLLRGRVRVLLLGDPVLAALALPARWAGVPVAVVVHGLDIDWPHRGYRAYLRRFFWNRCDVYFCISRYVRDRLGEGGVDPARCALVHPGVAATAPSPRVPPAAEPRLLILGRLVRRKGALWFVEHVMPKLRADPRGIVLDIVGEGPDRAAIERAIEREGLHARVRLWGEVDDAEKARRLDACDLALMPNRRVPGDPEGFGLVALEAAMSGRYVLAADLEGLRDALADPALGRLLPERADPDLWSAAILELLADRAALRERGRAARAHAAAHCTWRGMAQRYAERLDAFA</sequence>
<organism evidence="3 4">
    <name type="scientific">Lysobacter enzymogenes</name>
    <dbReference type="NCBI Taxonomy" id="69"/>
    <lineage>
        <taxon>Bacteria</taxon>
        <taxon>Pseudomonadati</taxon>
        <taxon>Pseudomonadota</taxon>
        <taxon>Gammaproteobacteria</taxon>
        <taxon>Lysobacterales</taxon>
        <taxon>Lysobacteraceae</taxon>
        <taxon>Lysobacter</taxon>
    </lineage>
</organism>
<proteinExistence type="predicted"/>
<protein>
    <submittedName>
        <fullName evidence="3">Glycosyl transferase, group 1 family protein</fullName>
    </submittedName>
</protein>
<dbReference type="InterPro" id="IPR050194">
    <property type="entry name" value="Glycosyltransferase_grp1"/>
</dbReference>
<evidence type="ECO:0000259" key="2">
    <source>
        <dbReference type="Pfam" id="PF13439"/>
    </source>
</evidence>
<dbReference type="PANTHER" id="PTHR45947">
    <property type="entry name" value="SULFOQUINOVOSYL TRANSFERASE SQD2"/>
    <property type="match status" value="1"/>
</dbReference>